<evidence type="ECO:0000313" key="6">
    <source>
        <dbReference type="Proteomes" id="UP001237642"/>
    </source>
</evidence>
<evidence type="ECO:0000256" key="1">
    <source>
        <dbReference type="ARBA" id="ARBA00022737"/>
    </source>
</evidence>
<keyword evidence="3" id="KW-0472">Membrane</keyword>
<protein>
    <recommendedName>
        <fullName evidence="4">Multiple C2 domain-containing protein</fullName>
    </recommendedName>
</protein>
<keyword evidence="3" id="KW-1133">Transmembrane helix</keyword>
<feature type="domain" description="Multiple C2" evidence="4">
    <location>
        <begin position="23"/>
        <end position="64"/>
    </location>
</feature>
<reference evidence="5" key="1">
    <citation type="submission" date="2023-02" db="EMBL/GenBank/DDBJ databases">
        <title>Genome of toxic invasive species Heracleum sosnowskyi carries increased number of genes despite the absence of recent whole-genome duplications.</title>
        <authorList>
            <person name="Schelkunov M."/>
            <person name="Shtratnikova V."/>
            <person name="Makarenko M."/>
            <person name="Klepikova A."/>
            <person name="Omelchenko D."/>
            <person name="Novikova G."/>
            <person name="Obukhova E."/>
            <person name="Bogdanov V."/>
            <person name="Penin A."/>
            <person name="Logacheva M."/>
        </authorList>
    </citation>
    <scope>NUCLEOTIDE SEQUENCE</scope>
    <source>
        <strain evidence="5">Hsosn_3</strain>
        <tissue evidence="5">Leaf</tissue>
    </source>
</reference>
<dbReference type="PANTHER" id="PTHR31425:SF32">
    <property type="entry name" value="MULTIPLE C2 DOMAIN AND TRANSMEMBRANE REGION PROTEIN 9"/>
    <property type="match status" value="1"/>
</dbReference>
<keyword evidence="3" id="KW-0812">Transmembrane</keyword>
<accession>A0AAD8GMT5</accession>
<feature type="compositionally biased region" description="Basic and acidic residues" evidence="2">
    <location>
        <begin position="107"/>
        <end position="118"/>
    </location>
</feature>
<reference evidence="5" key="2">
    <citation type="submission" date="2023-05" db="EMBL/GenBank/DDBJ databases">
        <authorList>
            <person name="Schelkunov M.I."/>
        </authorList>
    </citation>
    <scope>NUCLEOTIDE SEQUENCE</scope>
    <source>
        <strain evidence="5">Hsosn_3</strain>
        <tissue evidence="5">Leaf</tissue>
    </source>
</reference>
<name>A0AAD8GMT5_9APIA</name>
<gene>
    <name evidence="5" type="ORF">POM88_054924</name>
</gene>
<evidence type="ECO:0000313" key="5">
    <source>
        <dbReference type="EMBL" id="KAK1348677.1"/>
    </source>
</evidence>
<keyword evidence="6" id="KW-1185">Reference proteome</keyword>
<dbReference type="Pfam" id="PF08372">
    <property type="entry name" value="PRT_C"/>
    <property type="match status" value="2"/>
</dbReference>
<organism evidence="5 6">
    <name type="scientific">Heracleum sosnowskyi</name>
    <dbReference type="NCBI Taxonomy" id="360622"/>
    <lineage>
        <taxon>Eukaryota</taxon>
        <taxon>Viridiplantae</taxon>
        <taxon>Streptophyta</taxon>
        <taxon>Embryophyta</taxon>
        <taxon>Tracheophyta</taxon>
        <taxon>Spermatophyta</taxon>
        <taxon>Magnoliopsida</taxon>
        <taxon>eudicotyledons</taxon>
        <taxon>Gunneridae</taxon>
        <taxon>Pentapetalae</taxon>
        <taxon>asterids</taxon>
        <taxon>campanulids</taxon>
        <taxon>Apiales</taxon>
        <taxon>Apiaceae</taxon>
        <taxon>Apioideae</taxon>
        <taxon>apioid superclade</taxon>
        <taxon>Tordylieae</taxon>
        <taxon>Tordyliinae</taxon>
        <taxon>Heracleum</taxon>
    </lineage>
</organism>
<dbReference type="InterPro" id="IPR047259">
    <property type="entry name" value="QUIRKY-like"/>
</dbReference>
<feature type="transmembrane region" description="Helical" evidence="3">
    <location>
        <begin position="132"/>
        <end position="155"/>
    </location>
</feature>
<feature type="domain" description="Multiple C2" evidence="4">
    <location>
        <begin position="163"/>
        <end position="189"/>
    </location>
</feature>
<keyword evidence="1" id="KW-0677">Repeat</keyword>
<proteinExistence type="predicted"/>
<dbReference type="EMBL" id="JAUIZM010000119">
    <property type="protein sequence ID" value="KAK1348677.1"/>
    <property type="molecule type" value="Genomic_DNA"/>
</dbReference>
<feature type="region of interest" description="Disordered" evidence="2">
    <location>
        <begin position="91"/>
        <end position="118"/>
    </location>
</feature>
<sequence length="284" mass="32560">MSVCASSFVESYISGNFSSPVLGKIPPHMNTRITYADSVHQDELIEEFDTFPTPRSSDLVRMSFGPSFVMKFLPEMTLKLDLLQPLAQGSGSGKIDLHSKARTRQTARTEQEQGKITTRTEQETLKYSSKQIAVFVSHMLCTCYVCMCFIICGVLQKWKFQLTVHQDELIEEFDTFPTLRSSDLVRMRYCAKYYSVDNYKITYAEGMIPLEGPDDWEEPRVTIVPPLLIRKQGRPRKNRRKAYDETMRRNQGVAANANNLDITKQHAVVVQLALTQRKKGLDWK</sequence>
<dbReference type="AlphaFoldDB" id="A0AAD8GMT5"/>
<comment type="caution">
    <text evidence="5">The sequence shown here is derived from an EMBL/GenBank/DDBJ whole genome shotgun (WGS) entry which is preliminary data.</text>
</comment>
<evidence type="ECO:0000256" key="2">
    <source>
        <dbReference type="SAM" id="MobiDB-lite"/>
    </source>
</evidence>
<dbReference type="Proteomes" id="UP001237642">
    <property type="component" value="Unassembled WGS sequence"/>
</dbReference>
<evidence type="ECO:0000256" key="3">
    <source>
        <dbReference type="SAM" id="Phobius"/>
    </source>
</evidence>
<dbReference type="PANTHER" id="PTHR31425">
    <property type="entry name" value="PHOSPHORIBOSYLANTHRANILATE TRANSFERASE ISOFORM 1"/>
    <property type="match status" value="1"/>
</dbReference>
<evidence type="ECO:0000259" key="4">
    <source>
        <dbReference type="Pfam" id="PF08372"/>
    </source>
</evidence>
<dbReference type="InterPro" id="IPR013583">
    <property type="entry name" value="MCTP_C"/>
</dbReference>